<feature type="transmembrane region" description="Helical" evidence="11">
    <location>
        <begin position="364"/>
        <end position="381"/>
    </location>
</feature>
<dbReference type="GO" id="GO:0004222">
    <property type="term" value="F:metalloendopeptidase activity"/>
    <property type="evidence" value="ECO:0007669"/>
    <property type="project" value="InterPro"/>
</dbReference>
<evidence type="ECO:0000256" key="10">
    <source>
        <dbReference type="ARBA" id="ARBA00023136"/>
    </source>
</evidence>
<evidence type="ECO:0000256" key="2">
    <source>
        <dbReference type="ARBA" id="ARBA00004141"/>
    </source>
</evidence>
<organism evidence="13 14">
    <name type="scientific">candidate division WWE3 bacterium</name>
    <dbReference type="NCBI Taxonomy" id="2053526"/>
    <lineage>
        <taxon>Bacteria</taxon>
        <taxon>Katanobacteria</taxon>
    </lineage>
</organism>
<dbReference type="Pfam" id="PF17820">
    <property type="entry name" value="PDZ_6"/>
    <property type="match status" value="1"/>
</dbReference>
<keyword evidence="9" id="KW-0482">Metalloprotease</keyword>
<keyword evidence="5 11" id="KW-0812">Transmembrane</keyword>
<evidence type="ECO:0000256" key="5">
    <source>
        <dbReference type="ARBA" id="ARBA00022692"/>
    </source>
</evidence>
<keyword evidence="6" id="KW-0378">Hydrolase</keyword>
<accession>A0A955E0Y9</accession>
<comment type="cofactor">
    <cofactor evidence="1">
        <name>Zn(2+)</name>
        <dbReference type="ChEBI" id="CHEBI:29105"/>
    </cofactor>
</comment>
<evidence type="ECO:0000256" key="3">
    <source>
        <dbReference type="ARBA" id="ARBA00007931"/>
    </source>
</evidence>
<dbReference type="PANTHER" id="PTHR42837:SF2">
    <property type="entry name" value="MEMBRANE METALLOPROTEASE ARASP2, CHLOROPLASTIC-RELATED"/>
    <property type="match status" value="1"/>
</dbReference>
<dbReference type="InterPro" id="IPR041489">
    <property type="entry name" value="PDZ_6"/>
</dbReference>
<dbReference type="InterPro" id="IPR001478">
    <property type="entry name" value="PDZ"/>
</dbReference>
<feature type="transmembrane region" description="Helical" evidence="11">
    <location>
        <begin position="96"/>
        <end position="117"/>
    </location>
</feature>
<comment type="subcellular location">
    <subcellularLocation>
        <location evidence="2">Membrane</location>
        <topology evidence="2">Multi-pass membrane protein</topology>
    </subcellularLocation>
</comment>
<evidence type="ECO:0000256" key="9">
    <source>
        <dbReference type="ARBA" id="ARBA00023049"/>
    </source>
</evidence>
<dbReference type="InterPro" id="IPR036034">
    <property type="entry name" value="PDZ_sf"/>
</dbReference>
<dbReference type="AlphaFoldDB" id="A0A955E0Y9"/>
<reference evidence="13" key="2">
    <citation type="journal article" date="2021" name="Microbiome">
        <title>Successional dynamics and alternative stable states in a saline activated sludge microbial community over 9 years.</title>
        <authorList>
            <person name="Wang Y."/>
            <person name="Ye J."/>
            <person name="Ju F."/>
            <person name="Liu L."/>
            <person name="Boyd J.A."/>
            <person name="Deng Y."/>
            <person name="Parks D.H."/>
            <person name="Jiang X."/>
            <person name="Yin X."/>
            <person name="Woodcroft B.J."/>
            <person name="Tyson G.W."/>
            <person name="Hugenholtz P."/>
            <person name="Polz M.F."/>
            <person name="Zhang T."/>
        </authorList>
    </citation>
    <scope>NUCLEOTIDE SEQUENCE</scope>
    <source>
        <strain evidence="13">HKST-UBA80</strain>
    </source>
</reference>
<evidence type="ECO:0000313" key="14">
    <source>
        <dbReference type="Proteomes" id="UP000714817"/>
    </source>
</evidence>
<dbReference type="EMBL" id="JAGQNY010000004">
    <property type="protein sequence ID" value="MCA9301974.1"/>
    <property type="molecule type" value="Genomic_DNA"/>
</dbReference>
<evidence type="ECO:0000256" key="11">
    <source>
        <dbReference type="SAM" id="Phobius"/>
    </source>
</evidence>
<reference evidence="13" key="1">
    <citation type="submission" date="2020-04" db="EMBL/GenBank/DDBJ databases">
        <authorList>
            <person name="Zhang T."/>
        </authorList>
    </citation>
    <scope>NUCLEOTIDE SEQUENCE</scope>
    <source>
        <strain evidence="13">HKST-UBA80</strain>
    </source>
</reference>
<sequence>MVAIAIFILIFSLLVIIHEFGHFIVAKKLGVRVDEFGFGMPPRIFGKKVGETIYSINLLPFGGFVQLLGVDENEGPVAEAKKNPRNFLSKKPFQKLAILLGGVIMNLLLAFVLYAVFFSISGYKSSLIPLISDYRFKYGEVSKLSNLIVDVQDNSPAAQEDLVPGEAIIEIDQIPVYNIGDIQAALRNKAGQAVTLLITDARSSEYNVRKVEITPSSNQAGEGIIGVYIGEAVNIDYSRGSSKYLAGPMHSYNMLAYSANVIGTLFQSSLAYKSLEPVSSGFSGPVGIYSVVKGIIAYASQLENPAQRVQVLTLALIDLTALLSLSLALLNAMPFPALDGGRVVFVIFEAITKKQISQAAEMRIHKFGIIFLMGLLALVTVKDLLNIF</sequence>
<proteinExistence type="inferred from homology"/>
<evidence type="ECO:0000256" key="8">
    <source>
        <dbReference type="ARBA" id="ARBA00022989"/>
    </source>
</evidence>
<evidence type="ECO:0000259" key="12">
    <source>
        <dbReference type="SMART" id="SM00228"/>
    </source>
</evidence>
<evidence type="ECO:0000256" key="4">
    <source>
        <dbReference type="ARBA" id="ARBA00022670"/>
    </source>
</evidence>
<dbReference type="CDD" id="cd06163">
    <property type="entry name" value="S2P-M50_PDZ_RseP-like"/>
    <property type="match status" value="1"/>
</dbReference>
<dbReference type="GO" id="GO:0016020">
    <property type="term" value="C:membrane"/>
    <property type="evidence" value="ECO:0007669"/>
    <property type="project" value="UniProtKB-SubCell"/>
</dbReference>
<keyword evidence="7" id="KW-0862">Zinc</keyword>
<dbReference type="GO" id="GO:0006508">
    <property type="term" value="P:proteolysis"/>
    <property type="evidence" value="ECO:0007669"/>
    <property type="project" value="UniProtKB-KW"/>
</dbReference>
<keyword evidence="10 11" id="KW-0472">Membrane</keyword>
<dbReference type="SMART" id="SM00228">
    <property type="entry name" value="PDZ"/>
    <property type="match status" value="1"/>
</dbReference>
<evidence type="ECO:0000256" key="1">
    <source>
        <dbReference type="ARBA" id="ARBA00001947"/>
    </source>
</evidence>
<evidence type="ECO:0000256" key="6">
    <source>
        <dbReference type="ARBA" id="ARBA00022801"/>
    </source>
</evidence>
<gene>
    <name evidence="13" type="ORF">KDA10_01220</name>
</gene>
<evidence type="ECO:0000256" key="7">
    <source>
        <dbReference type="ARBA" id="ARBA00022833"/>
    </source>
</evidence>
<dbReference type="InterPro" id="IPR008915">
    <property type="entry name" value="Peptidase_M50"/>
</dbReference>
<dbReference type="Proteomes" id="UP000714817">
    <property type="component" value="Unassembled WGS sequence"/>
</dbReference>
<keyword evidence="4 13" id="KW-0645">Protease</keyword>
<protein>
    <submittedName>
        <fullName evidence="13">Site-2 protease family protein</fullName>
    </submittedName>
</protein>
<comment type="similarity">
    <text evidence="3">Belongs to the peptidase M50B family.</text>
</comment>
<comment type="caution">
    <text evidence="13">The sequence shown here is derived from an EMBL/GenBank/DDBJ whole genome shotgun (WGS) entry which is preliminary data.</text>
</comment>
<dbReference type="SUPFAM" id="SSF50156">
    <property type="entry name" value="PDZ domain-like"/>
    <property type="match status" value="1"/>
</dbReference>
<keyword evidence="8 11" id="KW-1133">Transmembrane helix</keyword>
<dbReference type="Pfam" id="PF02163">
    <property type="entry name" value="Peptidase_M50"/>
    <property type="match status" value="1"/>
</dbReference>
<feature type="domain" description="PDZ" evidence="12">
    <location>
        <begin position="114"/>
        <end position="202"/>
    </location>
</feature>
<dbReference type="Gene3D" id="2.30.42.10">
    <property type="match status" value="1"/>
</dbReference>
<name>A0A955E0Y9_UNCKA</name>
<evidence type="ECO:0000313" key="13">
    <source>
        <dbReference type="EMBL" id="MCA9301974.1"/>
    </source>
</evidence>
<dbReference type="InterPro" id="IPR004387">
    <property type="entry name" value="Pept_M50_Zn"/>
</dbReference>
<dbReference type="PANTHER" id="PTHR42837">
    <property type="entry name" value="REGULATOR OF SIGMA-E PROTEASE RSEP"/>
    <property type="match status" value="1"/>
</dbReference>